<organism evidence="3 4">
    <name type="scientific">Tetraparma gracilis</name>
    <dbReference type="NCBI Taxonomy" id="2962635"/>
    <lineage>
        <taxon>Eukaryota</taxon>
        <taxon>Sar</taxon>
        <taxon>Stramenopiles</taxon>
        <taxon>Ochrophyta</taxon>
        <taxon>Bolidophyceae</taxon>
        <taxon>Parmales</taxon>
        <taxon>Triparmaceae</taxon>
        <taxon>Tetraparma</taxon>
    </lineage>
</organism>
<proteinExistence type="predicted"/>
<gene>
    <name evidence="3" type="ORF">TeGR_g13363</name>
</gene>
<name>A0ABQ6MS59_9STRA</name>
<keyword evidence="1" id="KW-0472">Membrane</keyword>
<evidence type="ECO:0000313" key="3">
    <source>
        <dbReference type="EMBL" id="GMI31294.1"/>
    </source>
</evidence>
<evidence type="ECO:0000256" key="1">
    <source>
        <dbReference type="SAM" id="Phobius"/>
    </source>
</evidence>
<accession>A0ABQ6MS59</accession>
<evidence type="ECO:0000256" key="2">
    <source>
        <dbReference type="SAM" id="SignalP"/>
    </source>
</evidence>
<protein>
    <submittedName>
        <fullName evidence="3">Uncharacterized protein</fullName>
    </submittedName>
</protein>
<evidence type="ECO:0000313" key="4">
    <source>
        <dbReference type="Proteomes" id="UP001165060"/>
    </source>
</evidence>
<feature type="chain" id="PRO_5045041367" evidence="2">
    <location>
        <begin position="18"/>
        <end position="505"/>
    </location>
</feature>
<sequence length="505" mass="55653">MRRFALLLLKKVSPAAAVEGWVAGVPALRELEQELPWFEHMMLGISTELRTHVSSGVKFRAYLGAGVSAADMVSDSVMVSNYYAMGDADTANGLLAMIAANLVWQALVVVVQTRGLGERKWKARMYEIGCVVSFMKPGVEAFRVASGAEQENGAAFTPLIEMMITKCGELFFEAIPGLILQLVALLRAEEWSRSALVSIAISTASSAMTATTMFWDMDTDPSSRARNPKWLGIVPDLGRELAFATVFFMCACQIMAKTGATALLAVTNMGWLVKYVIADHAVHFLYRVSRRDMIVYAPVPKAASYAIAPLQRIILKVLIDFTGSPHFRLPPNGGGAYWLFSLVMSQASVFAGVYLYGSGSGRVEERVLWTGAIALSGAWLATFACFVGGIAVPKYRHTIWSLTSGRQYIQDIFLKGESDEAKFGIFRRNLLLWDGDIGDEVRAWVAKEWKKWQEEKPAWFKVERVPDQFIPKAELGALGCNRERRGSAARSVRESVAQEVKTTTG</sequence>
<keyword evidence="1" id="KW-0812">Transmembrane</keyword>
<feature type="transmembrane region" description="Helical" evidence="1">
    <location>
        <begin position="368"/>
        <end position="392"/>
    </location>
</feature>
<keyword evidence="4" id="KW-1185">Reference proteome</keyword>
<feature type="transmembrane region" description="Helical" evidence="1">
    <location>
        <begin position="237"/>
        <end position="256"/>
    </location>
</feature>
<comment type="caution">
    <text evidence="3">The sequence shown here is derived from an EMBL/GenBank/DDBJ whole genome shotgun (WGS) entry which is preliminary data.</text>
</comment>
<feature type="signal peptide" evidence="2">
    <location>
        <begin position="1"/>
        <end position="17"/>
    </location>
</feature>
<keyword evidence="2" id="KW-0732">Signal</keyword>
<dbReference type="EMBL" id="BRYB01000501">
    <property type="protein sequence ID" value="GMI31294.1"/>
    <property type="molecule type" value="Genomic_DNA"/>
</dbReference>
<dbReference type="Proteomes" id="UP001165060">
    <property type="component" value="Unassembled WGS sequence"/>
</dbReference>
<feature type="transmembrane region" description="Helical" evidence="1">
    <location>
        <begin position="336"/>
        <end position="356"/>
    </location>
</feature>
<keyword evidence="1" id="KW-1133">Transmembrane helix</keyword>
<reference evidence="3 4" key="1">
    <citation type="journal article" date="2023" name="Commun. Biol.">
        <title>Genome analysis of Parmales, the sister group of diatoms, reveals the evolutionary specialization of diatoms from phago-mixotrophs to photoautotrophs.</title>
        <authorList>
            <person name="Ban H."/>
            <person name="Sato S."/>
            <person name="Yoshikawa S."/>
            <person name="Yamada K."/>
            <person name="Nakamura Y."/>
            <person name="Ichinomiya M."/>
            <person name="Sato N."/>
            <person name="Blanc-Mathieu R."/>
            <person name="Endo H."/>
            <person name="Kuwata A."/>
            <person name="Ogata H."/>
        </authorList>
    </citation>
    <scope>NUCLEOTIDE SEQUENCE [LARGE SCALE GENOMIC DNA]</scope>
</reference>